<dbReference type="PROSITE" id="PS01124">
    <property type="entry name" value="HTH_ARAC_FAMILY_2"/>
    <property type="match status" value="1"/>
</dbReference>
<gene>
    <name evidence="5" type="ORF">E4Q23_07095</name>
</gene>
<organism evidence="5 6">
    <name type="scientific">Candidatus Accumulibacter phosphatis</name>
    <dbReference type="NCBI Taxonomy" id="327160"/>
    <lineage>
        <taxon>Bacteria</taxon>
        <taxon>Pseudomonadati</taxon>
        <taxon>Pseudomonadota</taxon>
        <taxon>Betaproteobacteria</taxon>
        <taxon>Candidatus Accumulibacter</taxon>
    </lineage>
</organism>
<dbReference type="EMBL" id="SPMY01000019">
    <property type="protein sequence ID" value="NMQ27540.1"/>
    <property type="molecule type" value="Genomic_DNA"/>
</dbReference>
<evidence type="ECO:0000256" key="3">
    <source>
        <dbReference type="ARBA" id="ARBA00023163"/>
    </source>
</evidence>
<dbReference type="SMART" id="SM00342">
    <property type="entry name" value="HTH_ARAC"/>
    <property type="match status" value="1"/>
</dbReference>
<sequence>MENNQAMQEAKSGYGEVPEGFQRVGPLANIAQMIAHFALDAEALFASVGVARDLFSDPDNIISPHTAGKLLERCAELSGCPHFALLLAQAQSASSLGMVGELLPHCADVGTALAHLQNLLHLHDRAGMATRTIDGDSATFGYALFAGPIAGVDQIYDGTLLIAQNIMRLLCGPQWKARAVLLSRRRPENLRPYKQAFQCPIEFDAESSALVFPASDLRLPVAGADPDRFKLLKERLEDIRSQHDLDLVAQTRRVVQAMLVLRRCSLSGVARELSMNPRRLNRLLEREGSTYRQLLDEARCGFALRLICLTDLSLGQIAVVLDYSSASAFTHAFKRWKAVSPLAWRRLHGRTITTAASMHDSR</sequence>
<proteinExistence type="predicted"/>
<evidence type="ECO:0000256" key="1">
    <source>
        <dbReference type="ARBA" id="ARBA00023015"/>
    </source>
</evidence>
<reference evidence="5 6" key="1">
    <citation type="submission" date="2019-03" db="EMBL/GenBank/DDBJ databases">
        <title>Metabolic reconstructions from genomes of highly enriched 'Candidatus Accumulibacter' and 'Candidatus Competibacter' bioreactor populations.</title>
        <authorList>
            <person name="Annavajhala M.K."/>
            <person name="Welles L."/>
            <person name="Abbas B."/>
            <person name="Sorokin D."/>
            <person name="Park H."/>
            <person name="Van Loosdrecht M."/>
            <person name="Chandran K."/>
        </authorList>
    </citation>
    <scope>NUCLEOTIDE SEQUENCE [LARGE SCALE GENOMIC DNA]</scope>
    <source>
        <strain evidence="5 6">SBR_S</strain>
    </source>
</reference>
<keyword evidence="2" id="KW-0238">DNA-binding</keyword>
<evidence type="ECO:0000259" key="4">
    <source>
        <dbReference type="PROSITE" id="PS01124"/>
    </source>
</evidence>
<dbReference type="PANTHER" id="PTHR47894:SF4">
    <property type="entry name" value="HTH-TYPE TRANSCRIPTIONAL REGULATOR GADX"/>
    <property type="match status" value="1"/>
</dbReference>
<dbReference type="InterPro" id="IPR009057">
    <property type="entry name" value="Homeodomain-like_sf"/>
</dbReference>
<dbReference type="InterPro" id="IPR032687">
    <property type="entry name" value="AraC-type_N"/>
</dbReference>
<dbReference type="RefSeq" id="WP_169065998.1">
    <property type="nucleotide sequence ID" value="NZ_SPMY01000019.1"/>
</dbReference>
<name>A0ABX1TTK5_9PROT</name>
<accession>A0ABX1TTK5</accession>
<dbReference type="PANTHER" id="PTHR47894">
    <property type="entry name" value="HTH-TYPE TRANSCRIPTIONAL REGULATOR GADX"/>
    <property type="match status" value="1"/>
</dbReference>
<evidence type="ECO:0000313" key="5">
    <source>
        <dbReference type="EMBL" id="NMQ27540.1"/>
    </source>
</evidence>
<dbReference type="Gene3D" id="1.10.10.60">
    <property type="entry name" value="Homeodomain-like"/>
    <property type="match status" value="1"/>
</dbReference>
<keyword evidence="1" id="KW-0805">Transcription regulation</keyword>
<dbReference type="Pfam" id="PF12833">
    <property type="entry name" value="HTH_18"/>
    <property type="match status" value="1"/>
</dbReference>
<evidence type="ECO:0000313" key="6">
    <source>
        <dbReference type="Proteomes" id="UP000749010"/>
    </source>
</evidence>
<feature type="domain" description="HTH araC/xylS-type" evidence="4">
    <location>
        <begin position="249"/>
        <end position="347"/>
    </location>
</feature>
<protein>
    <submittedName>
        <fullName evidence="5">AraC family transcriptional regulator</fullName>
    </submittedName>
</protein>
<evidence type="ECO:0000256" key="2">
    <source>
        <dbReference type="ARBA" id="ARBA00023125"/>
    </source>
</evidence>
<comment type="caution">
    <text evidence="5">The sequence shown here is derived from an EMBL/GenBank/DDBJ whole genome shotgun (WGS) entry which is preliminary data.</text>
</comment>
<keyword evidence="6" id="KW-1185">Reference proteome</keyword>
<keyword evidence="3" id="KW-0804">Transcription</keyword>
<dbReference type="SUPFAM" id="SSF46689">
    <property type="entry name" value="Homeodomain-like"/>
    <property type="match status" value="1"/>
</dbReference>
<dbReference type="Pfam" id="PF12625">
    <property type="entry name" value="Arabinose_bd"/>
    <property type="match status" value="1"/>
</dbReference>
<dbReference type="InterPro" id="IPR018060">
    <property type="entry name" value="HTH_AraC"/>
</dbReference>
<dbReference type="Proteomes" id="UP000749010">
    <property type="component" value="Unassembled WGS sequence"/>
</dbReference>